<keyword evidence="3" id="KW-1185">Reference proteome</keyword>
<name>A0ABN1ZA35_9MICO</name>
<dbReference type="InterPro" id="IPR013113">
    <property type="entry name" value="SIP_FAD-bd"/>
</dbReference>
<dbReference type="Pfam" id="PF04954">
    <property type="entry name" value="SIP"/>
    <property type="match status" value="1"/>
</dbReference>
<dbReference type="PANTHER" id="PTHR30157">
    <property type="entry name" value="FERRIC REDUCTASE, NADPH-DEPENDENT"/>
    <property type="match status" value="1"/>
</dbReference>
<dbReference type="CDD" id="cd06193">
    <property type="entry name" value="siderophore_interacting"/>
    <property type="match status" value="1"/>
</dbReference>
<proteinExistence type="predicted"/>
<dbReference type="InterPro" id="IPR007037">
    <property type="entry name" value="SIP_rossman_dom"/>
</dbReference>
<comment type="caution">
    <text evidence="2">The sequence shown here is derived from an EMBL/GenBank/DDBJ whole genome shotgun (WGS) entry which is preliminary data.</text>
</comment>
<feature type="domain" description="FAD-binding FR-type" evidence="1">
    <location>
        <begin position="30"/>
        <end position="157"/>
    </location>
</feature>
<gene>
    <name evidence="2" type="ORF">GCM10009627_07750</name>
</gene>
<dbReference type="InterPro" id="IPR017938">
    <property type="entry name" value="Riboflavin_synthase-like_b-brl"/>
</dbReference>
<dbReference type="InterPro" id="IPR039261">
    <property type="entry name" value="FNR_nucleotide-bd"/>
</dbReference>
<dbReference type="Gene3D" id="3.40.50.80">
    <property type="entry name" value="Nucleotide-binding domain of ferredoxin-NADP reductase (FNR) module"/>
    <property type="match status" value="1"/>
</dbReference>
<dbReference type="SUPFAM" id="SSF63380">
    <property type="entry name" value="Riboflavin synthase domain-like"/>
    <property type="match status" value="1"/>
</dbReference>
<sequence length="328" mass="35230">MLGHPTSVAVRRTLFPLGKACHTRGVAARYRVFSVRVAAVSSLTPHFVRVTLTGDELADFSAVGLDQRIKVLLPLEGHGFSDLPEGEDWFAAWRALPDATRNPIRTYTVRSFRPGAHELDIDFVAHGDAGPASRWVSACRVGDELRIVGPSVPESPADLPSGAAEFSPGSANRILLAGDETAAPAICAILEALDVSAVGHVFIEVPTDADRLPVSAPAGVEVRWIARNGASHGARMTDHVHAWASTVAPDPVVVAARAAAGAELLDVDVDQQVLWDVPREDDDLPVYAWIAGEAGCVKELRRHLVRSVGLDRKQVAFMGYWRHGKAEC</sequence>
<dbReference type="Proteomes" id="UP001501742">
    <property type="component" value="Unassembled WGS sequence"/>
</dbReference>
<dbReference type="EMBL" id="BAAAJX010000003">
    <property type="protein sequence ID" value="GAA1492429.1"/>
    <property type="molecule type" value="Genomic_DNA"/>
</dbReference>
<dbReference type="InterPro" id="IPR039374">
    <property type="entry name" value="SIP_fam"/>
</dbReference>
<dbReference type="InterPro" id="IPR017927">
    <property type="entry name" value="FAD-bd_FR_type"/>
</dbReference>
<dbReference type="PROSITE" id="PS51384">
    <property type="entry name" value="FAD_FR"/>
    <property type="match status" value="1"/>
</dbReference>
<dbReference type="Gene3D" id="2.40.30.10">
    <property type="entry name" value="Translation factors"/>
    <property type="match status" value="1"/>
</dbReference>
<reference evidence="2 3" key="1">
    <citation type="journal article" date="2019" name="Int. J. Syst. Evol. Microbiol.">
        <title>The Global Catalogue of Microorganisms (GCM) 10K type strain sequencing project: providing services to taxonomists for standard genome sequencing and annotation.</title>
        <authorList>
            <consortium name="The Broad Institute Genomics Platform"/>
            <consortium name="The Broad Institute Genome Sequencing Center for Infectious Disease"/>
            <person name="Wu L."/>
            <person name="Ma J."/>
        </authorList>
    </citation>
    <scope>NUCLEOTIDE SEQUENCE [LARGE SCALE GENOMIC DNA]</scope>
    <source>
        <strain evidence="2 3">JCM 12140</strain>
    </source>
</reference>
<evidence type="ECO:0000313" key="2">
    <source>
        <dbReference type="EMBL" id="GAA1492429.1"/>
    </source>
</evidence>
<accession>A0ABN1ZA35</accession>
<evidence type="ECO:0000313" key="3">
    <source>
        <dbReference type="Proteomes" id="UP001501742"/>
    </source>
</evidence>
<evidence type="ECO:0000259" key="1">
    <source>
        <dbReference type="PROSITE" id="PS51384"/>
    </source>
</evidence>
<protein>
    <submittedName>
        <fullName evidence="2">Siderophore-interacting protein</fullName>
    </submittedName>
</protein>
<dbReference type="PANTHER" id="PTHR30157:SF0">
    <property type="entry name" value="NADPH-DEPENDENT FERRIC-CHELATE REDUCTASE"/>
    <property type="match status" value="1"/>
</dbReference>
<dbReference type="Pfam" id="PF08021">
    <property type="entry name" value="FAD_binding_9"/>
    <property type="match status" value="1"/>
</dbReference>
<organism evidence="2 3">
    <name type="scientific">Curtobacterium herbarum</name>
    <dbReference type="NCBI Taxonomy" id="150122"/>
    <lineage>
        <taxon>Bacteria</taxon>
        <taxon>Bacillati</taxon>
        <taxon>Actinomycetota</taxon>
        <taxon>Actinomycetes</taxon>
        <taxon>Micrococcales</taxon>
        <taxon>Microbacteriaceae</taxon>
        <taxon>Curtobacterium</taxon>
    </lineage>
</organism>